<dbReference type="AlphaFoldDB" id="A0A915IS66"/>
<keyword evidence="1" id="KW-1185">Reference proteome</keyword>
<evidence type="ECO:0000313" key="1">
    <source>
        <dbReference type="Proteomes" id="UP000887565"/>
    </source>
</evidence>
<proteinExistence type="predicted"/>
<sequence>MSGNDTEYERCNTEPCLDCESPISKVGSTIASSPWTIGQCLNDPSSLCILPKKDSDRTCPCCPPLVLKNGRCTSRDD</sequence>
<dbReference type="WBParaSite" id="nRc.2.0.1.t17043-RA">
    <property type="protein sequence ID" value="nRc.2.0.1.t17043-RA"/>
    <property type="gene ID" value="nRc.2.0.1.g17043"/>
</dbReference>
<reference evidence="2" key="1">
    <citation type="submission" date="2022-11" db="UniProtKB">
        <authorList>
            <consortium name="WormBaseParasite"/>
        </authorList>
    </citation>
    <scope>IDENTIFICATION</scope>
</reference>
<name>A0A915IS66_ROMCU</name>
<dbReference type="Proteomes" id="UP000887565">
    <property type="component" value="Unplaced"/>
</dbReference>
<evidence type="ECO:0000313" key="2">
    <source>
        <dbReference type="WBParaSite" id="nRc.2.0.1.t17043-RA"/>
    </source>
</evidence>
<protein>
    <submittedName>
        <fullName evidence="2">Uncharacterized protein</fullName>
    </submittedName>
</protein>
<accession>A0A915IS66</accession>
<organism evidence="1 2">
    <name type="scientific">Romanomermis culicivorax</name>
    <name type="common">Nematode worm</name>
    <dbReference type="NCBI Taxonomy" id="13658"/>
    <lineage>
        <taxon>Eukaryota</taxon>
        <taxon>Metazoa</taxon>
        <taxon>Ecdysozoa</taxon>
        <taxon>Nematoda</taxon>
        <taxon>Enoplea</taxon>
        <taxon>Dorylaimia</taxon>
        <taxon>Mermithida</taxon>
        <taxon>Mermithoidea</taxon>
        <taxon>Mermithidae</taxon>
        <taxon>Romanomermis</taxon>
    </lineage>
</organism>